<proteinExistence type="predicted"/>
<accession>A0A8H7YJN9</accession>
<comment type="caution">
    <text evidence="1">The sequence shown here is derived from an EMBL/GenBank/DDBJ whole genome shotgun (WGS) entry which is preliminary data.</text>
</comment>
<dbReference type="Proteomes" id="UP000670092">
    <property type="component" value="Unassembled WGS sequence"/>
</dbReference>
<dbReference type="AlphaFoldDB" id="A0A8H7YJN9"/>
<reference evidence="1 2" key="1">
    <citation type="submission" date="2021-01" db="EMBL/GenBank/DDBJ databases">
        <title>Chromosome-level genome assembly of a human fungal pathogen reveals clustering of transcriptionally co-regulated genes.</title>
        <authorList>
            <person name="Voorhies M."/>
            <person name="Cohen S."/>
            <person name="Shea T.P."/>
            <person name="Petrus S."/>
            <person name="Munoz J.F."/>
            <person name="Poplawski S."/>
            <person name="Goldman W.E."/>
            <person name="Michael T."/>
            <person name="Cuomo C.A."/>
            <person name="Sil A."/>
            <person name="Beyhan S."/>
        </authorList>
    </citation>
    <scope>NUCLEOTIDE SEQUENCE [LARGE SCALE GENOMIC DNA]</scope>
    <source>
        <strain evidence="1 2">G184AR</strain>
    </source>
</reference>
<gene>
    <name evidence="1" type="ORF">I7I52_04981</name>
</gene>
<protein>
    <submittedName>
        <fullName evidence="1">Uncharacterized protein</fullName>
    </submittedName>
</protein>
<dbReference type="EMBL" id="JAEVHI010000004">
    <property type="protein sequence ID" value="KAG5293605.1"/>
    <property type="molecule type" value="Genomic_DNA"/>
</dbReference>
<sequence length="91" mass="10276">MGELCDRPLSILKVLDFPLLWLRRSNGVQLFTAFGAYQTPKANSSRIPRRETRHAAAHSNNIPLIFTQSYFAQGSRCNKPCRPRLASTVES</sequence>
<evidence type="ECO:0000313" key="1">
    <source>
        <dbReference type="EMBL" id="KAG5293605.1"/>
    </source>
</evidence>
<name>A0A8H7YJN9_AJECA</name>
<evidence type="ECO:0000313" key="2">
    <source>
        <dbReference type="Proteomes" id="UP000670092"/>
    </source>
</evidence>
<dbReference type="VEuPathDB" id="FungiDB:I7I52_04981"/>
<organism evidence="1 2">
    <name type="scientific">Ajellomyces capsulatus</name>
    <name type="common">Darling's disease fungus</name>
    <name type="synonym">Histoplasma capsulatum</name>
    <dbReference type="NCBI Taxonomy" id="5037"/>
    <lineage>
        <taxon>Eukaryota</taxon>
        <taxon>Fungi</taxon>
        <taxon>Dikarya</taxon>
        <taxon>Ascomycota</taxon>
        <taxon>Pezizomycotina</taxon>
        <taxon>Eurotiomycetes</taxon>
        <taxon>Eurotiomycetidae</taxon>
        <taxon>Onygenales</taxon>
        <taxon>Ajellomycetaceae</taxon>
        <taxon>Histoplasma</taxon>
    </lineage>
</organism>